<evidence type="ECO:0000256" key="1">
    <source>
        <dbReference type="SAM" id="Phobius"/>
    </source>
</evidence>
<dbReference type="EMBL" id="FNAB01000004">
    <property type="protein sequence ID" value="SDD42863.1"/>
    <property type="molecule type" value="Genomic_DNA"/>
</dbReference>
<dbReference type="STRING" id="168276.SAMN05444580_104248"/>
<gene>
    <name evidence="2" type="ORF">SAMN05444580_104248</name>
</gene>
<dbReference type="Gene3D" id="3.20.20.80">
    <property type="entry name" value="Glycosidases"/>
    <property type="match status" value="1"/>
</dbReference>
<sequence length="246" mass="26472">MDGLPVEPQDRWELYYIQPGVMRAFDNFWNTTGKHPELVEHYANAWRAVADRFAGNDTVAETPVMLWQSAGMVELQGDGPGTSGAAGGDIRPSREVGRRPGDIARTVGVALLPLILLGGSLLGGLIEDNRGTMIGDVLVTWNLVGVFGALVFLPVVVVSLVGAGALAWQFRFGRWLASIGSGAMVLLASALVYGMVADVVDPPEWRDPYSWAPPLTPLTVTIFVAPYLAIAAANVYVVLRLWKRAS</sequence>
<feature type="transmembrane region" description="Helical" evidence="1">
    <location>
        <begin position="103"/>
        <end position="126"/>
    </location>
</feature>
<reference evidence="2 3" key="1">
    <citation type="submission" date="2016-10" db="EMBL/GenBank/DDBJ databases">
        <authorList>
            <person name="de Groot N.N."/>
        </authorList>
    </citation>
    <scope>NUCLEOTIDE SEQUENCE [LARGE SCALE GENOMIC DNA]</scope>
    <source>
        <strain evidence="2 3">JCM 11308</strain>
    </source>
</reference>
<evidence type="ECO:0000313" key="2">
    <source>
        <dbReference type="EMBL" id="SDD42863.1"/>
    </source>
</evidence>
<keyword evidence="1" id="KW-0812">Transmembrane</keyword>
<evidence type="ECO:0000313" key="3">
    <source>
        <dbReference type="Proteomes" id="UP000199417"/>
    </source>
</evidence>
<dbReference type="RefSeq" id="WP_245709294.1">
    <property type="nucleotide sequence ID" value="NZ_FNAB01000004.1"/>
</dbReference>
<keyword evidence="1" id="KW-1133">Transmembrane helix</keyword>
<protein>
    <submittedName>
        <fullName evidence="2">Uncharacterized protein</fullName>
    </submittedName>
</protein>
<feature type="transmembrane region" description="Helical" evidence="1">
    <location>
        <begin position="175"/>
        <end position="196"/>
    </location>
</feature>
<name>A0A1G6UNK2_9NOCA</name>
<accession>A0A1G6UNK2</accession>
<feature type="transmembrane region" description="Helical" evidence="1">
    <location>
        <begin position="146"/>
        <end position="168"/>
    </location>
</feature>
<keyword evidence="1" id="KW-0472">Membrane</keyword>
<organism evidence="2 3">
    <name type="scientific">Rhodococcus tukisamuensis</name>
    <dbReference type="NCBI Taxonomy" id="168276"/>
    <lineage>
        <taxon>Bacteria</taxon>
        <taxon>Bacillati</taxon>
        <taxon>Actinomycetota</taxon>
        <taxon>Actinomycetes</taxon>
        <taxon>Mycobacteriales</taxon>
        <taxon>Nocardiaceae</taxon>
        <taxon>Rhodococcus</taxon>
    </lineage>
</organism>
<keyword evidence="3" id="KW-1185">Reference proteome</keyword>
<proteinExistence type="predicted"/>
<feature type="transmembrane region" description="Helical" evidence="1">
    <location>
        <begin position="216"/>
        <end position="239"/>
    </location>
</feature>
<dbReference type="AlphaFoldDB" id="A0A1G6UNK2"/>
<dbReference type="Proteomes" id="UP000199417">
    <property type="component" value="Unassembled WGS sequence"/>
</dbReference>